<evidence type="ECO:0000256" key="4">
    <source>
        <dbReference type="ARBA" id="ARBA00022643"/>
    </source>
</evidence>
<dbReference type="Proteomes" id="UP001281656">
    <property type="component" value="Unassembled WGS sequence"/>
</dbReference>
<keyword evidence="4" id="KW-0288">FMN</keyword>
<dbReference type="RefSeq" id="WP_318796998.1">
    <property type="nucleotide sequence ID" value="NZ_JARUJP010000004.1"/>
</dbReference>
<protein>
    <submittedName>
        <fullName evidence="7">Nitroreductase family protein</fullName>
    </submittedName>
</protein>
<evidence type="ECO:0000256" key="3">
    <source>
        <dbReference type="ARBA" id="ARBA00022630"/>
    </source>
</evidence>
<evidence type="ECO:0000259" key="6">
    <source>
        <dbReference type="Pfam" id="PF14512"/>
    </source>
</evidence>
<evidence type="ECO:0000313" key="8">
    <source>
        <dbReference type="Proteomes" id="UP001281656"/>
    </source>
</evidence>
<comment type="cofactor">
    <cofactor evidence="1">
        <name>FMN</name>
        <dbReference type="ChEBI" id="CHEBI:58210"/>
    </cofactor>
</comment>
<dbReference type="InterPro" id="IPR000415">
    <property type="entry name" value="Nitroreductase-like"/>
</dbReference>
<dbReference type="InterPro" id="IPR029478">
    <property type="entry name" value="TM1586_NiRdase"/>
</dbReference>
<dbReference type="EMBL" id="JARUJP010000004">
    <property type="protein sequence ID" value="MDW8800498.1"/>
    <property type="molecule type" value="Genomic_DNA"/>
</dbReference>
<evidence type="ECO:0000256" key="2">
    <source>
        <dbReference type="ARBA" id="ARBA00007118"/>
    </source>
</evidence>
<gene>
    <name evidence="7" type="ORF">P8V03_04940</name>
</gene>
<sequence length="287" mass="32683">MREKQDQIFSRPIYDIIRQRTSVRTYISKSIAKEMEEELITFIDNLRGPFSRKVRFKLINSKTISTNSNIKLGTYGVIKGASLFVAAAVEKGDRAMEELGYEFEKFILYATSLGLGTCWLGGTFKKGEFAKAIALAEEELLPIVTPIGYASEKSSFVDSVLKFASGSKNRKSWKELFYNESFNNPLSKECAGDYFMPLEMLRLAPSASNKQPWRIIKDGNKFRFYLSPTKGYGRALGFDIQRIDMGIAMCHFELTAKELGLSGNWIVEELETKSHMNNEEYIVTWKI</sequence>
<evidence type="ECO:0000256" key="1">
    <source>
        <dbReference type="ARBA" id="ARBA00001917"/>
    </source>
</evidence>
<feature type="domain" description="Putative nitroreductase TM1586" evidence="6">
    <location>
        <begin position="13"/>
        <end position="256"/>
    </location>
</feature>
<accession>A0ABU4JRB9</accession>
<dbReference type="Pfam" id="PF14512">
    <property type="entry name" value="TM1586_NiRdase"/>
    <property type="match status" value="1"/>
</dbReference>
<dbReference type="PANTHER" id="PTHR43673:SF2">
    <property type="entry name" value="NITROREDUCTASE"/>
    <property type="match status" value="1"/>
</dbReference>
<proteinExistence type="inferred from homology"/>
<evidence type="ECO:0000256" key="5">
    <source>
        <dbReference type="ARBA" id="ARBA00023002"/>
    </source>
</evidence>
<comment type="caution">
    <text evidence="7">The sequence shown here is derived from an EMBL/GenBank/DDBJ whole genome shotgun (WGS) entry which is preliminary data.</text>
</comment>
<comment type="similarity">
    <text evidence="2">Belongs to the nitroreductase family.</text>
</comment>
<reference evidence="7 8" key="1">
    <citation type="submission" date="2023-04" db="EMBL/GenBank/DDBJ databases">
        <title>Clostridium tannerae sp. nov., isolated from the fecal material of an alpaca.</title>
        <authorList>
            <person name="Miller S."/>
            <person name="Hendry M."/>
            <person name="King J."/>
            <person name="Sankaranarayanan K."/>
            <person name="Lawson P.A."/>
        </authorList>
    </citation>
    <scope>NUCLEOTIDE SEQUENCE [LARGE SCALE GENOMIC DNA]</scope>
    <source>
        <strain evidence="7 8">A1-XYC3</strain>
    </source>
</reference>
<keyword evidence="8" id="KW-1185">Reference proteome</keyword>
<evidence type="ECO:0000313" key="7">
    <source>
        <dbReference type="EMBL" id="MDW8800498.1"/>
    </source>
</evidence>
<name>A0ABU4JRB9_9CLOT</name>
<organism evidence="7 8">
    <name type="scientific">Clostridium tanneri</name>
    <dbReference type="NCBI Taxonomy" id="3037988"/>
    <lineage>
        <taxon>Bacteria</taxon>
        <taxon>Bacillati</taxon>
        <taxon>Bacillota</taxon>
        <taxon>Clostridia</taxon>
        <taxon>Eubacteriales</taxon>
        <taxon>Clostridiaceae</taxon>
        <taxon>Clostridium</taxon>
    </lineage>
</organism>
<keyword evidence="5" id="KW-0560">Oxidoreductase</keyword>
<keyword evidence="3" id="KW-0285">Flavoprotein</keyword>
<dbReference type="SUPFAM" id="SSF55469">
    <property type="entry name" value="FMN-dependent nitroreductase-like"/>
    <property type="match status" value="1"/>
</dbReference>
<dbReference type="Gene3D" id="3.40.109.30">
    <property type="entry name" value="putative nitroreductase (tm1586), domain 2"/>
    <property type="match status" value="1"/>
</dbReference>
<dbReference type="PANTHER" id="PTHR43673">
    <property type="entry name" value="NAD(P)H NITROREDUCTASE YDGI-RELATED"/>
    <property type="match status" value="1"/>
</dbReference>
<dbReference type="Gene3D" id="3.40.109.10">
    <property type="entry name" value="NADH Oxidase"/>
    <property type="match status" value="1"/>
</dbReference>